<feature type="region of interest" description="Disordered" evidence="1">
    <location>
        <begin position="1"/>
        <end position="109"/>
    </location>
</feature>
<dbReference type="EMBL" id="GEDC01009811">
    <property type="protein sequence ID" value="JAS27487.1"/>
    <property type="molecule type" value="Transcribed_RNA"/>
</dbReference>
<gene>
    <name evidence="2" type="ORF">g.1382</name>
</gene>
<organism evidence="2">
    <name type="scientific">Clastoptera arizonana</name>
    <name type="common">Arizona spittle bug</name>
    <dbReference type="NCBI Taxonomy" id="38151"/>
    <lineage>
        <taxon>Eukaryota</taxon>
        <taxon>Metazoa</taxon>
        <taxon>Ecdysozoa</taxon>
        <taxon>Arthropoda</taxon>
        <taxon>Hexapoda</taxon>
        <taxon>Insecta</taxon>
        <taxon>Pterygota</taxon>
        <taxon>Neoptera</taxon>
        <taxon>Paraneoptera</taxon>
        <taxon>Hemiptera</taxon>
        <taxon>Auchenorrhyncha</taxon>
        <taxon>Cercopoidea</taxon>
        <taxon>Clastopteridae</taxon>
        <taxon>Clastoptera</taxon>
    </lineage>
</organism>
<accession>A0A1B6DP98</accession>
<dbReference type="AlphaFoldDB" id="A0A1B6DP98"/>
<evidence type="ECO:0000256" key="1">
    <source>
        <dbReference type="SAM" id="MobiDB-lite"/>
    </source>
</evidence>
<reference evidence="2" key="1">
    <citation type="submission" date="2015-12" db="EMBL/GenBank/DDBJ databases">
        <title>De novo transcriptome assembly of four potential Pierce s Disease insect vectors from Arizona vineyards.</title>
        <authorList>
            <person name="Tassone E.E."/>
        </authorList>
    </citation>
    <scope>NUCLEOTIDE SEQUENCE</scope>
</reference>
<feature type="non-terminal residue" evidence="2">
    <location>
        <position position="109"/>
    </location>
</feature>
<protein>
    <submittedName>
        <fullName evidence="2">Uncharacterized protein</fullName>
    </submittedName>
</protein>
<feature type="non-terminal residue" evidence="2">
    <location>
        <position position="1"/>
    </location>
</feature>
<name>A0A1B6DP98_9HEMI</name>
<feature type="compositionally biased region" description="Polar residues" evidence="1">
    <location>
        <begin position="1"/>
        <end position="12"/>
    </location>
</feature>
<proteinExistence type="predicted"/>
<evidence type="ECO:0000313" key="2">
    <source>
        <dbReference type="EMBL" id="JAS27487.1"/>
    </source>
</evidence>
<feature type="compositionally biased region" description="Polar residues" evidence="1">
    <location>
        <begin position="85"/>
        <end position="101"/>
    </location>
</feature>
<sequence length="109" mass="11811">TSVSDVQGTSCNPDRDQHSTTGRKPMMSGAQMRKLIKERALAEGYIPPNFGAWKKQRRWEEREARRASAAKVSPPPGTEEGKSMASPSPQDTSVSDIQGTSGNQGGDQH</sequence>